<dbReference type="PANTHER" id="PTHR33179">
    <property type="entry name" value="VQ MOTIF-CONTAINING PROTEIN"/>
    <property type="match status" value="1"/>
</dbReference>
<dbReference type="STRING" id="888268.A0A1E5VNF4"/>
<reference evidence="3 4" key="1">
    <citation type="submission" date="2016-09" db="EMBL/GenBank/DDBJ databases">
        <title>The draft genome of Dichanthelium oligosanthes: A C3 panicoid grass species.</title>
        <authorList>
            <person name="Studer A.J."/>
            <person name="Schnable J.C."/>
            <person name="Brutnell T.P."/>
        </authorList>
    </citation>
    <scope>NUCLEOTIDE SEQUENCE [LARGE SCALE GENOMIC DNA]</scope>
    <source>
        <strain evidence="4">cv. Kellogg 1175</strain>
        <tissue evidence="3">Leaf</tissue>
    </source>
</reference>
<protein>
    <recommendedName>
        <fullName evidence="2">VQ domain-containing protein</fullName>
    </recommendedName>
</protein>
<feature type="compositionally biased region" description="Low complexity" evidence="1">
    <location>
        <begin position="93"/>
        <end position="103"/>
    </location>
</feature>
<proteinExistence type="predicted"/>
<dbReference type="EMBL" id="LWDX02034105">
    <property type="protein sequence ID" value="OEL26661.1"/>
    <property type="molecule type" value="Genomic_DNA"/>
</dbReference>
<dbReference type="Proteomes" id="UP000095767">
    <property type="component" value="Unassembled WGS sequence"/>
</dbReference>
<feature type="region of interest" description="Disordered" evidence="1">
    <location>
        <begin position="35"/>
        <end position="54"/>
    </location>
</feature>
<sequence>MDAISCLAPPPALLATNFTDAAIARALHFSMSSGSSASSSSSLSAPAHHQHNNHSPLLAADLPAYAPRSLTCDSVLVADSPRRSPPGRRRQQHQQQLAPAAGRAGKRRSRASKRASTTYISTDPANFRIMVQQITGVQAEPGEIIEVLQPALDAAAAVLLAADSSSAAAAAAAGAAYGNNALLAVPGGEDLSALHHQHQLQQQPCFPTLDSWNVMYERSEQLL</sequence>
<dbReference type="GO" id="GO:0006970">
    <property type="term" value="P:response to osmotic stress"/>
    <property type="evidence" value="ECO:0007669"/>
    <property type="project" value="TreeGrafter"/>
</dbReference>
<dbReference type="InterPro" id="IPR039609">
    <property type="entry name" value="VQ_15/22"/>
</dbReference>
<organism evidence="3 4">
    <name type="scientific">Dichanthelium oligosanthes</name>
    <dbReference type="NCBI Taxonomy" id="888268"/>
    <lineage>
        <taxon>Eukaryota</taxon>
        <taxon>Viridiplantae</taxon>
        <taxon>Streptophyta</taxon>
        <taxon>Embryophyta</taxon>
        <taxon>Tracheophyta</taxon>
        <taxon>Spermatophyta</taxon>
        <taxon>Magnoliopsida</taxon>
        <taxon>Liliopsida</taxon>
        <taxon>Poales</taxon>
        <taxon>Poaceae</taxon>
        <taxon>PACMAD clade</taxon>
        <taxon>Panicoideae</taxon>
        <taxon>Panicodae</taxon>
        <taxon>Paniceae</taxon>
        <taxon>Dichantheliinae</taxon>
        <taxon>Dichanthelium</taxon>
    </lineage>
</organism>
<feature type="compositionally biased region" description="Basic residues" evidence="1">
    <location>
        <begin position="104"/>
        <end position="113"/>
    </location>
</feature>
<keyword evidence="4" id="KW-1185">Reference proteome</keyword>
<dbReference type="GO" id="GO:0005516">
    <property type="term" value="F:calmodulin binding"/>
    <property type="evidence" value="ECO:0007669"/>
    <property type="project" value="TreeGrafter"/>
</dbReference>
<gene>
    <name evidence="3" type="ORF">BAE44_0012321</name>
</gene>
<evidence type="ECO:0000256" key="1">
    <source>
        <dbReference type="SAM" id="MobiDB-lite"/>
    </source>
</evidence>
<name>A0A1E5VNF4_9POAL</name>
<dbReference type="GO" id="GO:0005634">
    <property type="term" value="C:nucleus"/>
    <property type="evidence" value="ECO:0007669"/>
    <property type="project" value="TreeGrafter"/>
</dbReference>
<evidence type="ECO:0000313" key="4">
    <source>
        <dbReference type="Proteomes" id="UP000095767"/>
    </source>
</evidence>
<dbReference type="OrthoDB" id="780868at2759"/>
<evidence type="ECO:0000259" key="2">
    <source>
        <dbReference type="Pfam" id="PF05678"/>
    </source>
</evidence>
<feature type="domain" description="VQ" evidence="2">
    <location>
        <begin position="114"/>
        <end position="139"/>
    </location>
</feature>
<dbReference type="PANTHER" id="PTHR33179:SF9">
    <property type="entry name" value="OS01G0278000 PROTEIN"/>
    <property type="match status" value="1"/>
</dbReference>
<comment type="caution">
    <text evidence="3">The sequence shown here is derived from an EMBL/GenBank/DDBJ whole genome shotgun (WGS) entry which is preliminary data.</text>
</comment>
<dbReference type="AlphaFoldDB" id="A0A1E5VNF4"/>
<evidence type="ECO:0000313" key="3">
    <source>
        <dbReference type="EMBL" id="OEL26661.1"/>
    </source>
</evidence>
<accession>A0A1E5VNF4</accession>
<feature type="compositionally biased region" description="Low complexity" evidence="1">
    <location>
        <begin position="35"/>
        <end position="44"/>
    </location>
</feature>
<feature type="region of interest" description="Disordered" evidence="1">
    <location>
        <begin position="77"/>
        <end position="116"/>
    </location>
</feature>
<dbReference type="Pfam" id="PF05678">
    <property type="entry name" value="VQ"/>
    <property type="match status" value="1"/>
</dbReference>
<dbReference type="InterPro" id="IPR008889">
    <property type="entry name" value="VQ"/>
</dbReference>